<comment type="caution">
    <text evidence="5">The sequence shown here is derived from an EMBL/GenBank/DDBJ whole genome shotgun (WGS) entry which is preliminary data.</text>
</comment>
<dbReference type="InterPro" id="IPR011663">
    <property type="entry name" value="UTRA"/>
</dbReference>
<evidence type="ECO:0000259" key="4">
    <source>
        <dbReference type="PROSITE" id="PS50949"/>
    </source>
</evidence>
<dbReference type="InterPro" id="IPR036388">
    <property type="entry name" value="WH-like_DNA-bd_sf"/>
</dbReference>
<dbReference type="AlphaFoldDB" id="A0A7X2T3U6"/>
<protein>
    <submittedName>
        <fullName evidence="5">GntR family transcriptional regulator</fullName>
    </submittedName>
</protein>
<evidence type="ECO:0000256" key="1">
    <source>
        <dbReference type="ARBA" id="ARBA00023015"/>
    </source>
</evidence>
<dbReference type="PANTHER" id="PTHR44846:SF17">
    <property type="entry name" value="GNTR-FAMILY TRANSCRIPTIONAL REGULATOR"/>
    <property type="match status" value="1"/>
</dbReference>
<sequence>MKLMTLDLIVSEEVKYMIESGLLKPGDKIPSERDLSEKYNVQRLTVRSGLQILEDAGVIYSKPRSGYYVANPPIKKIADDIVSTTSEIQSTNNEFETKIIKFTEKEIDKYLYTEMKLPLGTRLYELKRLRILNGEPISMDYSFIPKYVTPGLEKFNFENESLYAVLEREYNVHLKRSEQNIVVIKAEENYCYDLNLTPQDYVVLQSGIVYDQNGQLVEFSETYSKVGYFEYVTKSK</sequence>
<accession>A0A7X2T3U6</accession>
<dbReference type="Pfam" id="PF00392">
    <property type="entry name" value="GntR"/>
    <property type="match status" value="1"/>
</dbReference>
<dbReference type="Pfam" id="PF07702">
    <property type="entry name" value="UTRA"/>
    <property type="match status" value="1"/>
</dbReference>
<dbReference type="Gene3D" id="1.10.10.10">
    <property type="entry name" value="Winged helix-like DNA-binding domain superfamily/Winged helix DNA-binding domain"/>
    <property type="match status" value="1"/>
</dbReference>
<name>A0A7X2T3U6_9FIRM</name>
<dbReference type="SUPFAM" id="SSF64288">
    <property type="entry name" value="Chorismate lyase-like"/>
    <property type="match status" value="1"/>
</dbReference>
<dbReference type="PRINTS" id="PR00035">
    <property type="entry name" value="HTHGNTR"/>
</dbReference>
<evidence type="ECO:0000313" key="6">
    <source>
        <dbReference type="Proteomes" id="UP000470082"/>
    </source>
</evidence>
<gene>
    <name evidence="5" type="ORF">FYJ50_07590</name>
</gene>
<keyword evidence="6" id="KW-1185">Reference proteome</keyword>
<dbReference type="SMART" id="SM00345">
    <property type="entry name" value="HTH_GNTR"/>
    <property type="match status" value="1"/>
</dbReference>
<evidence type="ECO:0000256" key="3">
    <source>
        <dbReference type="ARBA" id="ARBA00023163"/>
    </source>
</evidence>
<keyword evidence="1" id="KW-0805">Transcription regulation</keyword>
<dbReference type="GO" id="GO:0003677">
    <property type="term" value="F:DNA binding"/>
    <property type="evidence" value="ECO:0007669"/>
    <property type="project" value="UniProtKB-KW"/>
</dbReference>
<dbReference type="InterPro" id="IPR036390">
    <property type="entry name" value="WH_DNA-bd_sf"/>
</dbReference>
<dbReference type="InterPro" id="IPR050679">
    <property type="entry name" value="Bact_HTH_transcr_reg"/>
</dbReference>
<dbReference type="Proteomes" id="UP000470082">
    <property type="component" value="Unassembled WGS sequence"/>
</dbReference>
<feature type="domain" description="HTH gntR-type" evidence="4">
    <location>
        <begin position="4"/>
        <end position="72"/>
    </location>
</feature>
<proteinExistence type="predicted"/>
<dbReference type="InterPro" id="IPR028978">
    <property type="entry name" value="Chorismate_lyase_/UTRA_dom_sf"/>
</dbReference>
<keyword evidence="2" id="KW-0238">DNA-binding</keyword>
<dbReference type="SMART" id="SM00866">
    <property type="entry name" value="UTRA"/>
    <property type="match status" value="1"/>
</dbReference>
<dbReference type="Gene3D" id="3.40.1410.10">
    <property type="entry name" value="Chorismate lyase-like"/>
    <property type="match status" value="1"/>
</dbReference>
<evidence type="ECO:0000313" key="5">
    <source>
        <dbReference type="EMBL" id="MSS01954.1"/>
    </source>
</evidence>
<dbReference type="EMBL" id="VUMM01000016">
    <property type="protein sequence ID" value="MSS01954.1"/>
    <property type="molecule type" value="Genomic_DNA"/>
</dbReference>
<dbReference type="SUPFAM" id="SSF46785">
    <property type="entry name" value="Winged helix' DNA-binding domain"/>
    <property type="match status" value="1"/>
</dbReference>
<organism evidence="5 6">
    <name type="scientific">Floccifex porci</name>
    <dbReference type="NCBI Taxonomy" id="2606629"/>
    <lineage>
        <taxon>Bacteria</taxon>
        <taxon>Bacillati</taxon>
        <taxon>Bacillota</taxon>
        <taxon>Erysipelotrichia</taxon>
        <taxon>Erysipelotrichales</taxon>
        <taxon>Erysipelotrichaceae</taxon>
        <taxon>Floccifex</taxon>
    </lineage>
</organism>
<dbReference type="InterPro" id="IPR000524">
    <property type="entry name" value="Tscrpt_reg_HTH_GntR"/>
</dbReference>
<dbReference type="CDD" id="cd07377">
    <property type="entry name" value="WHTH_GntR"/>
    <property type="match status" value="1"/>
</dbReference>
<reference evidence="5 6" key="1">
    <citation type="submission" date="2019-08" db="EMBL/GenBank/DDBJ databases">
        <title>In-depth cultivation of the pig gut microbiome towards novel bacterial diversity and tailored functional studies.</title>
        <authorList>
            <person name="Wylensek D."/>
            <person name="Hitch T.C.A."/>
            <person name="Clavel T."/>
        </authorList>
    </citation>
    <scope>NUCLEOTIDE SEQUENCE [LARGE SCALE GENOMIC DNA]</scope>
    <source>
        <strain evidence="5 6">LKV-178-WT-2G</strain>
    </source>
</reference>
<dbReference type="PROSITE" id="PS50949">
    <property type="entry name" value="HTH_GNTR"/>
    <property type="match status" value="1"/>
</dbReference>
<dbReference type="GO" id="GO:0045892">
    <property type="term" value="P:negative regulation of DNA-templated transcription"/>
    <property type="evidence" value="ECO:0007669"/>
    <property type="project" value="TreeGrafter"/>
</dbReference>
<dbReference type="RefSeq" id="WP_154460706.1">
    <property type="nucleotide sequence ID" value="NZ_VUMM01000016.1"/>
</dbReference>
<keyword evidence="3" id="KW-0804">Transcription</keyword>
<dbReference type="PANTHER" id="PTHR44846">
    <property type="entry name" value="MANNOSYL-D-GLYCERATE TRANSPORT/METABOLISM SYSTEM REPRESSOR MNGR-RELATED"/>
    <property type="match status" value="1"/>
</dbReference>
<dbReference type="GO" id="GO:0003700">
    <property type="term" value="F:DNA-binding transcription factor activity"/>
    <property type="evidence" value="ECO:0007669"/>
    <property type="project" value="InterPro"/>
</dbReference>
<evidence type="ECO:0000256" key="2">
    <source>
        <dbReference type="ARBA" id="ARBA00023125"/>
    </source>
</evidence>